<gene>
    <name evidence="2" type="ORF">SAMEA4412665_00691</name>
</gene>
<feature type="compositionally biased region" description="Polar residues" evidence="1">
    <location>
        <begin position="1"/>
        <end position="12"/>
    </location>
</feature>
<feature type="region of interest" description="Disordered" evidence="1">
    <location>
        <begin position="1"/>
        <end position="38"/>
    </location>
</feature>
<evidence type="ECO:0000313" key="2">
    <source>
        <dbReference type="EMBL" id="SNV31879.1"/>
    </source>
</evidence>
<dbReference type="AlphaFoldDB" id="A0A239WCF2"/>
<evidence type="ECO:0000313" key="3">
    <source>
        <dbReference type="Proteomes" id="UP000215332"/>
    </source>
</evidence>
<dbReference type="EMBL" id="LT906441">
    <property type="protein sequence ID" value="SNV31879.1"/>
    <property type="molecule type" value="Genomic_DNA"/>
</dbReference>
<sequence>MTTISFENPSSDNKLKMKPIRHPQPLPSLTARNDHDAS</sequence>
<organism evidence="2 3">
    <name type="scientific">Cutibacterium granulosum</name>
    <dbReference type="NCBI Taxonomy" id="33011"/>
    <lineage>
        <taxon>Bacteria</taxon>
        <taxon>Bacillati</taxon>
        <taxon>Actinomycetota</taxon>
        <taxon>Actinomycetes</taxon>
        <taxon>Propionibacteriales</taxon>
        <taxon>Propionibacteriaceae</taxon>
        <taxon>Cutibacterium</taxon>
    </lineage>
</organism>
<dbReference type="Proteomes" id="UP000215332">
    <property type="component" value="Chromosome 1"/>
</dbReference>
<reference evidence="2 3" key="1">
    <citation type="submission" date="2017-06" db="EMBL/GenBank/DDBJ databases">
        <authorList>
            <consortium name="Pathogen Informatics"/>
        </authorList>
    </citation>
    <scope>NUCLEOTIDE SEQUENCE [LARGE SCALE GENOMIC DNA]</scope>
    <source>
        <strain evidence="2 3">NCTC11865</strain>
    </source>
</reference>
<proteinExistence type="predicted"/>
<dbReference type="KEGG" id="cgrn:4412665_00691"/>
<accession>A0A239WCF2</accession>
<name>A0A239WCF2_9ACTN</name>
<protein>
    <submittedName>
        <fullName evidence="2">Uncharacterized protein</fullName>
    </submittedName>
</protein>
<evidence type="ECO:0000256" key="1">
    <source>
        <dbReference type="SAM" id="MobiDB-lite"/>
    </source>
</evidence>